<sequence>MRDPQPQVVSNRPLTLRLPPRKNPISPRKRKQRRIILSCWLLCESNKITCRPPISQSRGPCASIFFYSARTGECMRIHTKRDTS</sequence>
<evidence type="ECO:0000313" key="2">
    <source>
        <dbReference type="EMBL" id="MBX62827.1"/>
    </source>
</evidence>
<organism evidence="2">
    <name type="scientific">Rhizophora mucronata</name>
    <name type="common">Asiatic mangrove</name>
    <dbReference type="NCBI Taxonomy" id="61149"/>
    <lineage>
        <taxon>Eukaryota</taxon>
        <taxon>Viridiplantae</taxon>
        <taxon>Streptophyta</taxon>
        <taxon>Embryophyta</taxon>
        <taxon>Tracheophyta</taxon>
        <taxon>Spermatophyta</taxon>
        <taxon>Magnoliopsida</taxon>
        <taxon>eudicotyledons</taxon>
        <taxon>Gunneridae</taxon>
        <taxon>Pentapetalae</taxon>
        <taxon>rosids</taxon>
        <taxon>fabids</taxon>
        <taxon>Malpighiales</taxon>
        <taxon>Rhizophoraceae</taxon>
        <taxon>Rhizophora</taxon>
    </lineage>
</organism>
<proteinExistence type="predicted"/>
<evidence type="ECO:0000256" key="1">
    <source>
        <dbReference type="SAM" id="MobiDB-lite"/>
    </source>
</evidence>
<protein>
    <submittedName>
        <fullName evidence="2">Uncharacterized protein</fullName>
    </submittedName>
</protein>
<dbReference type="EMBL" id="GGEC01082343">
    <property type="protein sequence ID" value="MBX62827.1"/>
    <property type="molecule type" value="Transcribed_RNA"/>
</dbReference>
<feature type="region of interest" description="Disordered" evidence="1">
    <location>
        <begin position="1"/>
        <end position="30"/>
    </location>
</feature>
<name>A0A2P2Q779_RHIMU</name>
<accession>A0A2P2Q779</accession>
<dbReference type="AlphaFoldDB" id="A0A2P2Q779"/>
<reference evidence="2" key="1">
    <citation type="submission" date="2018-02" db="EMBL/GenBank/DDBJ databases">
        <title>Rhizophora mucronata_Transcriptome.</title>
        <authorList>
            <person name="Meera S.P."/>
            <person name="Sreeshan A."/>
            <person name="Augustine A."/>
        </authorList>
    </citation>
    <scope>NUCLEOTIDE SEQUENCE</scope>
    <source>
        <tissue evidence="2">Leaf</tissue>
    </source>
</reference>